<comment type="caution">
    <text evidence="1">The sequence shown here is derived from an EMBL/GenBank/DDBJ whole genome shotgun (WGS) entry which is preliminary data.</text>
</comment>
<keyword evidence="2" id="KW-1185">Reference proteome</keyword>
<gene>
    <name evidence="1" type="ORF">GCM10023143_02350</name>
</gene>
<protein>
    <submittedName>
        <fullName evidence="1">Uncharacterized protein</fullName>
    </submittedName>
</protein>
<proteinExistence type="predicted"/>
<evidence type="ECO:0000313" key="1">
    <source>
        <dbReference type="EMBL" id="GAA4300944.1"/>
    </source>
</evidence>
<name>A0ABP8FD69_9BACT</name>
<organism evidence="1 2">
    <name type="scientific">Compostibacter hankyongensis</name>
    <dbReference type="NCBI Taxonomy" id="1007089"/>
    <lineage>
        <taxon>Bacteria</taxon>
        <taxon>Pseudomonadati</taxon>
        <taxon>Bacteroidota</taxon>
        <taxon>Chitinophagia</taxon>
        <taxon>Chitinophagales</taxon>
        <taxon>Chitinophagaceae</taxon>
        <taxon>Compostibacter</taxon>
    </lineage>
</organism>
<dbReference type="RefSeq" id="WP_344973992.1">
    <property type="nucleotide sequence ID" value="NZ_BAABFN010000001.1"/>
</dbReference>
<evidence type="ECO:0000313" key="2">
    <source>
        <dbReference type="Proteomes" id="UP001501207"/>
    </source>
</evidence>
<sequence length="46" mass="5266">MQKKAVNYFNALGNRVNKLLFKSGRPIPYKPAAIHYPGHYLLYDSA</sequence>
<dbReference type="EMBL" id="BAABFN010000001">
    <property type="protein sequence ID" value="GAA4300944.1"/>
    <property type="molecule type" value="Genomic_DNA"/>
</dbReference>
<reference evidence="2" key="1">
    <citation type="journal article" date="2019" name="Int. J. Syst. Evol. Microbiol.">
        <title>The Global Catalogue of Microorganisms (GCM) 10K type strain sequencing project: providing services to taxonomists for standard genome sequencing and annotation.</title>
        <authorList>
            <consortium name="The Broad Institute Genomics Platform"/>
            <consortium name="The Broad Institute Genome Sequencing Center for Infectious Disease"/>
            <person name="Wu L."/>
            <person name="Ma J."/>
        </authorList>
    </citation>
    <scope>NUCLEOTIDE SEQUENCE [LARGE SCALE GENOMIC DNA]</scope>
    <source>
        <strain evidence="2">JCM 17664</strain>
    </source>
</reference>
<dbReference type="Proteomes" id="UP001501207">
    <property type="component" value="Unassembled WGS sequence"/>
</dbReference>
<accession>A0ABP8FD69</accession>